<gene>
    <name evidence="1" type="ORF">F6J89_02870</name>
</gene>
<protein>
    <recommendedName>
        <fullName evidence="2">Zinc-binding dehydrogenase</fullName>
    </recommendedName>
</protein>
<dbReference type="EMBL" id="JAAHFQ010000037">
    <property type="protein sequence ID" value="NER26583.1"/>
    <property type="molecule type" value="Genomic_DNA"/>
</dbReference>
<proteinExistence type="predicted"/>
<accession>A0A6B3N4Y2</accession>
<organism evidence="1">
    <name type="scientific">Symploca sp. SIO1C4</name>
    <dbReference type="NCBI Taxonomy" id="2607765"/>
    <lineage>
        <taxon>Bacteria</taxon>
        <taxon>Bacillati</taxon>
        <taxon>Cyanobacteriota</taxon>
        <taxon>Cyanophyceae</taxon>
        <taxon>Coleofasciculales</taxon>
        <taxon>Coleofasciculaceae</taxon>
        <taxon>Symploca</taxon>
    </lineage>
</organism>
<dbReference type="AlphaFoldDB" id="A0A6B3N4Y2"/>
<sequence length="55" mass="6243">MELQSSSVALARLLRLIAPQKLQIPKIIEADWSQTPRYAQDLLEHKFEGKVVLAV</sequence>
<evidence type="ECO:0000313" key="1">
    <source>
        <dbReference type="EMBL" id="NER26583.1"/>
    </source>
</evidence>
<evidence type="ECO:0008006" key="2">
    <source>
        <dbReference type="Google" id="ProtNLM"/>
    </source>
</evidence>
<comment type="caution">
    <text evidence="1">The sequence shown here is derived from an EMBL/GenBank/DDBJ whole genome shotgun (WGS) entry which is preliminary data.</text>
</comment>
<name>A0A6B3N4Y2_9CYAN</name>
<reference evidence="1" key="1">
    <citation type="submission" date="2019-11" db="EMBL/GenBank/DDBJ databases">
        <title>Genomic insights into an expanded diversity of filamentous marine cyanobacteria reveals the extraordinary biosynthetic potential of Moorea and Okeania.</title>
        <authorList>
            <person name="Ferreira Leao T."/>
            <person name="Wang M."/>
            <person name="Moss N."/>
            <person name="Da Silva R."/>
            <person name="Sanders J."/>
            <person name="Nurk S."/>
            <person name="Gurevich A."/>
            <person name="Humphrey G."/>
            <person name="Reher R."/>
            <person name="Zhu Q."/>
            <person name="Belda-Ferre P."/>
            <person name="Glukhov E."/>
            <person name="Rex R."/>
            <person name="Dorrestein P.C."/>
            <person name="Knight R."/>
            <person name="Pevzner P."/>
            <person name="Gerwick W.H."/>
            <person name="Gerwick L."/>
        </authorList>
    </citation>
    <scope>NUCLEOTIDE SEQUENCE</scope>
    <source>
        <strain evidence="1">SIO1C4</strain>
    </source>
</reference>